<dbReference type="AlphaFoldDB" id="A0A1N6A9J6"/>
<name>A0A1N6A9J6_9ACTN</name>
<dbReference type="Pfam" id="PF12697">
    <property type="entry name" value="Abhydrolase_6"/>
    <property type="match status" value="1"/>
</dbReference>
<dbReference type="PANTHER" id="PTHR46438">
    <property type="entry name" value="ALPHA/BETA-HYDROLASES SUPERFAMILY PROTEIN"/>
    <property type="match status" value="1"/>
</dbReference>
<dbReference type="Proteomes" id="UP000185124">
    <property type="component" value="Unassembled WGS sequence"/>
</dbReference>
<protein>
    <submittedName>
        <fullName evidence="2">Lysophospholipase, alpha-beta hydrolase superfamily</fullName>
    </submittedName>
</protein>
<reference evidence="3" key="1">
    <citation type="submission" date="2016-12" db="EMBL/GenBank/DDBJ databases">
        <authorList>
            <person name="Varghese N."/>
            <person name="Submissions S."/>
        </authorList>
    </citation>
    <scope>NUCLEOTIDE SEQUENCE [LARGE SCALE GENOMIC DNA]</scope>
    <source>
        <strain evidence="3">DSM 45599</strain>
    </source>
</reference>
<dbReference type="Gene3D" id="3.40.50.1820">
    <property type="entry name" value="alpha/beta hydrolase"/>
    <property type="match status" value="1"/>
</dbReference>
<dbReference type="InterPro" id="IPR000073">
    <property type="entry name" value="AB_hydrolase_1"/>
</dbReference>
<dbReference type="STRING" id="709881.SAMN04489832_5156"/>
<organism evidence="2 3">
    <name type="scientific">Micromonospora cremea</name>
    <dbReference type="NCBI Taxonomy" id="709881"/>
    <lineage>
        <taxon>Bacteria</taxon>
        <taxon>Bacillati</taxon>
        <taxon>Actinomycetota</taxon>
        <taxon>Actinomycetes</taxon>
        <taxon>Micromonosporales</taxon>
        <taxon>Micromonosporaceae</taxon>
        <taxon>Micromonospora</taxon>
    </lineage>
</organism>
<accession>A0A1N6A9J6</accession>
<dbReference type="InterPro" id="IPR029058">
    <property type="entry name" value="AB_hydrolase_fold"/>
</dbReference>
<dbReference type="EMBL" id="FSQT01000002">
    <property type="protein sequence ID" value="SIN30708.1"/>
    <property type="molecule type" value="Genomic_DNA"/>
</dbReference>
<proteinExistence type="predicted"/>
<dbReference type="SUPFAM" id="SSF53474">
    <property type="entry name" value="alpha/beta-Hydrolases"/>
    <property type="match status" value="1"/>
</dbReference>
<evidence type="ECO:0000313" key="3">
    <source>
        <dbReference type="Proteomes" id="UP000185124"/>
    </source>
</evidence>
<keyword evidence="3" id="KW-1185">Reference proteome</keyword>
<sequence>MLPMILVQDAAVTSIYRTPADRDSIRQWCEEQLSAWPIQHDRHVIRAQSEDTHVVTAGTGPVTVVFVAGDRFSTAAYLPLLTALAQRYRVVAADIPGQPGLSSGEADAAGGRLTWYSSWLGDVIEETTAGPVVVFGHSFGGAVALTADHPRIRGKVAVAPGGLCRLRVTPCVLLAFLRWLVRPRAASSLRLLRILSAHGRAPRAELVEWMTLVARHARAVSSDDLVPAVARTMPVIIASGDQDVFLPPNRLRSGAQQRLHVDPVIIPAAGHLVTDEHPDQLAALVGRLVN</sequence>
<evidence type="ECO:0000313" key="2">
    <source>
        <dbReference type="EMBL" id="SIN30708.1"/>
    </source>
</evidence>
<evidence type="ECO:0000259" key="1">
    <source>
        <dbReference type="Pfam" id="PF12697"/>
    </source>
</evidence>
<gene>
    <name evidence="2" type="ORF">SAMN04489832_5156</name>
</gene>
<dbReference type="GO" id="GO:0016787">
    <property type="term" value="F:hydrolase activity"/>
    <property type="evidence" value="ECO:0007669"/>
    <property type="project" value="UniProtKB-KW"/>
</dbReference>
<keyword evidence="2" id="KW-0378">Hydrolase</keyword>
<feature type="domain" description="AB hydrolase-1" evidence="1">
    <location>
        <begin position="64"/>
        <end position="283"/>
    </location>
</feature>